<accession>A0AAD4L4W7</accession>
<evidence type="ECO:0000313" key="1">
    <source>
        <dbReference type="EMBL" id="KAH8978154.1"/>
    </source>
</evidence>
<organism evidence="1 2">
    <name type="scientific">Lactarius akahatsu</name>
    <dbReference type="NCBI Taxonomy" id="416441"/>
    <lineage>
        <taxon>Eukaryota</taxon>
        <taxon>Fungi</taxon>
        <taxon>Dikarya</taxon>
        <taxon>Basidiomycota</taxon>
        <taxon>Agaricomycotina</taxon>
        <taxon>Agaricomycetes</taxon>
        <taxon>Russulales</taxon>
        <taxon>Russulaceae</taxon>
        <taxon>Lactarius</taxon>
    </lineage>
</organism>
<dbReference type="EMBL" id="JAKELL010000247">
    <property type="protein sequence ID" value="KAH8978154.1"/>
    <property type="molecule type" value="Genomic_DNA"/>
</dbReference>
<gene>
    <name evidence="1" type="ORF">EDB92DRAFT_1992034</name>
</gene>
<dbReference type="Proteomes" id="UP001201163">
    <property type="component" value="Unassembled WGS sequence"/>
</dbReference>
<comment type="caution">
    <text evidence="1">The sequence shown here is derived from an EMBL/GenBank/DDBJ whole genome shotgun (WGS) entry which is preliminary data.</text>
</comment>
<evidence type="ECO:0000313" key="2">
    <source>
        <dbReference type="Proteomes" id="UP001201163"/>
    </source>
</evidence>
<proteinExistence type="predicted"/>
<name>A0AAD4L4W7_9AGAM</name>
<sequence>MTPVIDRTGNVTVHTFASDYKKGSSRAGPVKKPVVEESLAPLFLSRGEEVFFVVETLSLNYSLALKQAGEGTDRGRNRIVTSATKTAKFLQHAPTTSAHSLLVYNAPLGSASTDDELQRATGLRTDVEKWLKEVNYCKLGHNLLAKPRIAIATVLSYPTKFNAVLTEQAQPALRPFLPPDILSGGPDDLHVWQQAHGRHPRGVRLVTATQIERWVPTVKFRSIPTELFLFFSSE</sequence>
<keyword evidence="2" id="KW-1185">Reference proteome</keyword>
<dbReference type="AlphaFoldDB" id="A0AAD4L4W7"/>
<reference evidence="1" key="1">
    <citation type="submission" date="2022-01" db="EMBL/GenBank/DDBJ databases">
        <title>Comparative genomics reveals a dynamic genome evolution in the ectomycorrhizal milk-cap (Lactarius) mushrooms.</title>
        <authorList>
            <consortium name="DOE Joint Genome Institute"/>
            <person name="Lebreton A."/>
            <person name="Tang N."/>
            <person name="Kuo A."/>
            <person name="LaButti K."/>
            <person name="Drula E."/>
            <person name="Barry K."/>
            <person name="Clum A."/>
            <person name="Lipzen A."/>
            <person name="Mousain D."/>
            <person name="Ng V."/>
            <person name="Wang R."/>
            <person name="Wang X."/>
            <person name="Dai Y."/>
            <person name="Henrissat B."/>
            <person name="Grigoriev I.V."/>
            <person name="Guerin-Laguette A."/>
            <person name="Yu F."/>
            <person name="Martin F.M."/>
        </authorList>
    </citation>
    <scope>NUCLEOTIDE SEQUENCE</scope>
    <source>
        <strain evidence="1">QP</strain>
    </source>
</reference>
<protein>
    <submittedName>
        <fullName evidence="1">Uncharacterized protein</fullName>
    </submittedName>
</protein>